<name>A0A932GP16_UNCTE</name>
<evidence type="ECO:0008006" key="3">
    <source>
        <dbReference type="Google" id="ProtNLM"/>
    </source>
</evidence>
<evidence type="ECO:0000313" key="2">
    <source>
        <dbReference type="Proteomes" id="UP000741360"/>
    </source>
</evidence>
<reference evidence="1" key="1">
    <citation type="submission" date="2020-07" db="EMBL/GenBank/DDBJ databases">
        <title>Huge and variable diversity of episymbiotic CPR bacteria and DPANN archaea in groundwater ecosystems.</title>
        <authorList>
            <person name="He C.Y."/>
            <person name="Keren R."/>
            <person name="Whittaker M."/>
            <person name="Farag I.F."/>
            <person name="Doudna J."/>
            <person name="Cate J.H.D."/>
            <person name="Banfield J.F."/>
        </authorList>
    </citation>
    <scope>NUCLEOTIDE SEQUENCE</scope>
    <source>
        <strain evidence="1">NC_groundwater_717_Ag_S-0.2um_59_8</strain>
    </source>
</reference>
<dbReference type="SUPFAM" id="SSF53850">
    <property type="entry name" value="Periplasmic binding protein-like II"/>
    <property type="match status" value="1"/>
</dbReference>
<proteinExistence type="predicted"/>
<dbReference type="Gene3D" id="3.40.190.10">
    <property type="entry name" value="Periplasmic binding protein-like II"/>
    <property type="match status" value="1"/>
</dbReference>
<dbReference type="EMBL" id="JACPSX010000094">
    <property type="protein sequence ID" value="MBI3014464.1"/>
    <property type="molecule type" value="Genomic_DNA"/>
</dbReference>
<dbReference type="AlphaFoldDB" id="A0A932GP16"/>
<comment type="caution">
    <text evidence="1">The sequence shown here is derived from an EMBL/GenBank/DDBJ whole genome shotgun (WGS) entry which is preliminary data.</text>
</comment>
<evidence type="ECO:0000313" key="1">
    <source>
        <dbReference type="EMBL" id="MBI3014464.1"/>
    </source>
</evidence>
<protein>
    <recommendedName>
        <fullName evidence="3">ABC transporter substrate-binding protein</fullName>
    </recommendedName>
</protein>
<dbReference type="Proteomes" id="UP000741360">
    <property type="component" value="Unassembled WGS sequence"/>
</dbReference>
<sequence length="181" mass="20428">MKHTQQSHGFSCRVFVLAALLLFSVFSSQDTYSQTRKFLVAYGGVSGTTAPLWLTKQEKLFEKQGLQVDLLASTRGFLEREPEVSKRFLKAYAEGYALYRSNREAALRALAKYMKLDDPEMLEETYREFTGKFQTPKPYPSMAGIKLVLDSIAKKSPKASGSKPEDFVFLKYLDEVTGGKP</sequence>
<accession>A0A932GP16</accession>
<organism evidence="1 2">
    <name type="scientific">Tectimicrobiota bacterium</name>
    <dbReference type="NCBI Taxonomy" id="2528274"/>
    <lineage>
        <taxon>Bacteria</taxon>
        <taxon>Pseudomonadati</taxon>
        <taxon>Nitrospinota/Tectimicrobiota group</taxon>
        <taxon>Candidatus Tectimicrobiota</taxon>
    </lineage>
</organism>
<gene>
    <name evidence="1" type="ORF">HYY65_05255</name>
</gene>